<dbReference type="Gene3D" id="3.50.50.60">
    <property type="entry name" value="FAD/NAD(P)-binding domain"/>
    <property type="match status" value="2"/>
</dbReference>
<organism evidence="4 5">
    <name type="scientific">Lysobacter firmicutimachus</name>
    <dbReference type="NCBI Taxonomy" id="1792846"/>
    <lineage>
        <taxon>Bacteria</taxon>
        <taxon>Pseudomonadati</taxon>
        <taxon>Pseudomonadota</taxon>
        <taxon>Gammaproteobacteria</taxon>
        <taxon>Lysobacterales</taxon>
        <taxon>Lysobacteraceae</taxon>
        <taxon>Lysobacter</taxon>
    </lineage>
</organism>
<proteinExistence type="predicted"/>
<evidence type="ECO:0000256" key="1">
    <source>
        <dbReference type="ARBA" id="ARBA00023002"/>
    </source>
</evidence>
<reference evidence="4 5" key="1">
    <citation type="submission" date="2024-02" db="EMBL/GenBank/DDBJ databases">
        <title>Lysobacter Genome Sequencing and Mining.</title>
        <authorList>
            <person name="Bierman J."/>
            <person name="Walker M.C."/>
        </authorList>
    </citation>
    <scope>NUCLEOTIDE SEQUENCE [LARGE SCALE GENOMIC DNA]</scope>
    <source>
        <strain evidence="4 5">PB6250</strain>
    </source>
</reference>
<evidence type="ECO:0000313" key="4">
    <source>
        <dbReference type="EMBL" id="MEI2454359.1"/>
    </source>
</evidence>
<dbReference type="SUPFAM" id="SSF54373">
    <property type="entry name" value="FAD-linked reductases, C-terminal domain"/>
    <property type="match status" value="1"/>
</dbReference>
<feature type="domain" description="FAD dependent oxidoreductase" evidence="3">
    <location>
        <begin position="19"/>
        <end position="412"/>
    </location>
</feature>
<keyword evidence="2" id="KW-0472">Membrane</keyword>
<dbReference type="Pfam" id="PF01266">
    <property type="entry name" value="DAO"/>
    <property type="match status" value="1"/>
</dbReference>
<gene>
    <name evidence="4" type="ORF">V2J18_06670</name>
</gene>
<accession>A0ABU8D026</accession>
<dbReference type="Proteomes" id="UP001387215">
    <property type="component" value="Unassembled WGS sequence"/>
</dbReference>
<dbReference type="SUPFAM" id="SSF51905">
    <property type="entry name" value="FAD/NAD(P)-binding domain"/>
    <property type="match status" value="1"/>
</dbReference>
<keyword evidence="2" id="KW-1133">Transmembrane helix</keyword>
<comment type="caution">
    <text evidence="4">The sequence shown here is derived from an EMBL/GenBank/DDBJ whole genome shotgun (WGS) entry which is preliminary data.</text>
</comment>
<keyword evidence="1" id="KW-0560">Oxidoreductase</keyword>
<name>A0ABU8D026_9GAMM</name>
<dbReference type="PANTHER" id="PTHR13847">
    <property type="entry name" value="SARCOSINE DEHYDROGENASE-RELATED"/>
    <property type="match status" value="1"/>
</dbReference>
<evidence type="ECO:0000259" key="3">
    <source>
        <dbReference type="Pfam" id="PF01266"/>
    </source>
</evidence>
<keyword evidence="5" id="KW-1185">Reference proteome</keyword>
<dbReference type="EMBL" id="JBANDL010000002">
    <property type="protein sequence ID" value="MEI2454359.1"/>
    <property type="molecule type" value="Genomic_DNA"/>
</dbReference>
<dbReference type="InterPro" id="IPR036188">
    <property type="entry name" value="FAD/NAD-bd_sf"/>
</dbReference>
<dbReference type="Gene3D" id="3.30.9.10">
    <property type="entry name" value="D-Amino Acid Oxidase, subunit A, domain 2"/>
    <property type="match status" value="1"/>
</dbReference>
<feature type="transmembrane region" description="Helical" evidence="2">
    <location>
        <begin position="20"/>
        <end position="37"/>
    </location>
</feature>
<dbReference type="PANTHER" id="PTHR13847:SF289">
    <property type="entry name" value="GLYCINE OXIDASE"/>
    <property type="match status" value="1"/>
</dbReference>
<dbReference type="InterPro" id="IPR006076">
    <property type="entry name" value="FAD-dep_OxRdtase"/>
</dbReference>
<sequence>MGEAEVAEAQARTDRGRSDVIVVGAGVIGLACALALLETGRSVRVIDAGRIGGGSSHGNCGTITPSHATPLAAPGVIAQALRWMLTPDAPLYVHPKLDLQLWGWLLRFAARCNERDWRASAQAKSALLNDSRARLEDWVGRYGLVCEFDNAGVDYVFRERKSFEGGQFELDLLREFGIQVEVIDGARYEAQDPAFKPGVAGAIRFEHDAVLRPDRYVAELARTVCARGGDLIEQCRLQDLQRDGEEYRALTSQGVLRAGQVVVATGAWSPKLSQLIGLSSLPRAMQPGKGYSITYDRPALVPRRPVVLRERKVCVTMWDSGFRLGSTMEFSGYDESLNPRRLAALERGAAEYLHHPVGPVERERWYGWRPMSVDDVPIVGAVPGRDGLWLATGHGMMGVSMSAGTGQLIADLIAGRAPAIDPHPYRPERFA</sequence>
<evidence type="ECO:0000313" key="5">
    <source>
        <dbReference type="Proteomes" id="UP001387215"/>
    </source>
</evidence>
<protein>
    <submittedName>
        <fullName evidence="4">FAD-dependent oxidoreductase</fullName>
    </submittedName>
</protein>
<keyword evidence="2" id="KW-0812">Transmembrane</keyword>
<evidence type="ECO:0000256" key="2">
    <source>
        <dbReference type="SAM" id="Phobius"/>
    </source>
</evidence>
<dbReference type="RefSeq" id="WP_064748627.1">
    <property type="nucleotide sequence ID" value="NZ_JBANDL010000002.1"/>
</dbReference>